<dbReference type="InterPro" id="IPR027417">
    <property type="entry name" value="P-loop_NTPase"/>
</dbReference>
<dbReference type="InterPro" id="IPR011335">
    <property type="entry name" value="Restrct_endonuc-II-like"/>
</dbReference>
<dbReference type="HOGENOM" id="CLU_000738_1_0_10"/>
<evidence type="ECO:0000256" key="1">
    <source>
        <dbReference type="ARBA" id="ARBA00007913"/>
    </source>
</evidence>
<evidence type="ECO:0000256" key="5">
    <source>
        <dbReference type="ARBA" id="ARBA00022840"/>
    </source>
</evidence>
<dbReference type="OrthoDB" id="9757917at2"/>
<dbReference type="InterPro" id="IPR041679">
    <property type="entry name" value="DNA2/NAM7-like_C"/>
</dbReference>
<feature type="domain" description="DNA2/NAM7 helicase helicase" evidence="6">
    <location>
        <begin position="390"/>
        <end position="516"/>
    </location>
</feature>
<dbReference type="Pfam" id="PF13086">
    <property type="entry name" value="AAA_11"/>
    <property type="match status" value="1"/>
</dbReference>
<evidence type="ECO:0000259" key="6">
    <source>
        <dbReference type="Pfam" id="PF13086"/>
    </source>
</evidence>
<dbReference type="SUPFAM" id="SSF52980">
    <property type="entry name" value="Restriction endonuclease-like"/>
    <property type="match status" value="1"/>
</dbReference>
<comment type="similarity">
    <text evidence="1">Belongs to the DNA2/NAM7 helicase family.</text>
</comment>
<dbReference type="KEGG" id="cte:CT1622"/>
<dbReference type="EnsemblBacteria" id="AAM72847">
    <property type="protein sequence ID" value="AAM72847"/>
    <property type="gene ID" value="CT1622"/>
</dbReference>
<dbReference type="Gene3D" id="3.40.50.300">
    <property type="entry name" value="P-loop containing nucleotide triphosphate hydrolases"/>
    <property type="match status" value="3"/>
</dbReference>
<evidence type="ECO:0000259" key="8">
    <source>
        <dbReference type="Pfam" id="PF18741"/>
    </source>
</evidence>
<dbReference type="Pfam" id="PF13087">
    <property type="entry name" value="AAA_12"/>
    <property type="match status" value="1"/>
</dbReference>
<accession>Q8KC08</accession>
<gene>
    <name evidence="9" type="ordered locus">CT1622</name>
</gene>
<proteinExistence type="inferred from homology"/>
<dbReference type="eggNOG" id="COG1112">
    <property type="taxonomic scope" value="Bacteria"/>
</dbReference>
<evidence type="ECO:0000256" key="4">
    <source>
        <dbReference type="ARBA" id="ARBA00022806"/>
    </source>
</evidence>
<dbReference type="CDD" id="cd18808">
    <property type="entry name" value="SF1_C_Upf1"/>
    <property type="match status" value="1"/>
</dbReference>
<feature type="domain" description="Restriction endonuclease type II-like" evidence="8">
    <location>
        <begin position="1384"/>
        <end position="1477"/>
    </location>
</feature>
<dbReference type="eggNOG" id="COG0210">
    <property type="taxonomic scope" value="Bacteria"/>
</dbReference>
<protein>
    <submittedName>
        <fullName evidence="9">DNA helicase, putative</fullName>
    </submittedName>
</protein>
<keyword evidence="10" id="KW-1185">Reference proteome</keyword>
<dbReference type="Gene3D" id="3.40.960.10">
    <property type="entry name" value="VSR Endonuclease"/>
    <property type="match status" value="1"/>
</dbReference>
<name>Q8KC08_CHLTE</name>
<dbReference type="EMBL" id="AE006470">
    <property type="protein sequence ID" value="AAM72847.1"/>
    <property type="molecule type" value="Genomic_DNA"/>
</dbReference>
<dbReference type="InterPro" id="IPR041677">
    <property type="entry name" value="DNA2/NAM7_AAA_11"/>
</dbReference>
<evidence type="ECO:0000256" key="2">
    <source>
        <dbReference type="ARBA" id="ARBA00022741"/>
    </source>
</evidence>
<dbReference type="RefSeq" id="WP_010933286.1">
    <property type="nucleotide sequence ID" value="NC_002932.3"/>
</dbReference>
<keyword evidence="3" id="KW-0378">Hydrolase</keyword>
<dbReference type="GO" id="GO:0005524">
    <property type="term" value="F:ATP binding"/>
    <property type="evidence" value="ECO:0007669"/>
    <property type="project" value="UniProtKB-KW"/>
</dbReference>
<dbReference type="GO" id="GO:0016787">
    <property type="term" value="F:hydrolase activity"/>
    <property type="evidence" value="ECO:0007669"/>
    <property type="project" value="UniProtKB-KW"/>
</dbReference>
<dbReference type="PANTHER" id="PTHR43788:SF8">
    <property type="entry name" value="DNA-BINDING PROTEIN SMUBP-2"/>
    <property type="match status" value="1"/>
</dbReference>
<dbReference type="InterPro" id="IPR049468">
    <property type="entry name" value="Restrct_endonuc-II-like_dom"/>
</dbReference>
<dbReference type="PANTHER" id="PTHR43788">
    <property type="entry name" value="DNA2/NAM7 HELICASE FAMILY MEMBER"/>
    <property type="match status" value="1"/>
</dbReference>
<keyword evidence="5" id="KW-0067">ATP-binding</keyword>
<organism evidence="9 10">
    <name type="scientific">Chlorobaculum tepidum (strain ATCC 49652 / DSM 12025 / NBRC 103806 / TLS)</name>
    <name type="common">Chlorobium tepidum</name>
    <dbReference type="NCBI Taxonomy" id="194439"/>
    <lineage>
        <taxon>Bacteria</taxon>
        <taxon>Pseudomonadati</taxon>
        <taxon>Chlorobiota</taxon>
        <taxon>Chlorobiia</taxon>
        <taxon>Chlorobiales</taxon>
        <taxon>Chlorobiaceae</taxon>
        <taxon>Chlorobaculum</taxon>
    </lineage>
</organism>
<evidence type="ECO:0000256" key="3">
    <source>
        <dbReference type="ARBA" id="ARBA00022801"/>
    </source>
</evidence>
<evidence type="ECO:0000313" key="10">
    <source>
        <dbReference type="Proteomes" id="UP000001007"/>
    </source>
</evidence>
<dbReference type="Proteomes" id="UP000001007">
    <property type="component" value="Chromosome"/>
</dbReference>
<dbReference type="InterPro" id="IPR050534">
    <property type="entry name" value="Coronavir_polyprotein_1ab"/>
</dbReference>
<dbReference type="PATRIC" id="fig|194439.7.peg.1465"/>
<keyword evidence="2" id="KW-0547">Nucleotide-binding</keyword>
<dbReference type="STRING" id="194439.CT1622"/>
<evidence type="ECO:0000259" key="7">
    <source>
        <dbReference type="Pfam" id="PF13087"/>
    </source>
</evidence>
<keyword evidence="4 9" id="KW-0347">Helicase</keyword>
<dbReference type="Pfam" id="PF18741">
    <property type="entry name" value="MTES_1575"/>
    <property type="match status" value="1"/>
</dbReference>
<evidence type="ECO:0000313" key="9">
    <source>
        <dbReference type="EMBL" id="AAM72847.1"/>
    </source>
</evidence>
<dbReference type="SUPFAM" id="SSF52540">
    <property type="entry name" value="P-loop containing nucleoside triphosphate hydrolases"/>
    <property type="match status" value="1"/>
</dbReference>
<dbReference type="InterPro" id="IPR047187">
    <property type="entry name" value="SF1_C_Upf1"/>
</dbReference>
<sequence>MMGVPQRDLLTRLLDYIEEQAKAINPRAFRLSNTSEFLRYRLDLAGLPGVEFDISVEGDHFWLRVDRLDAYKPPLIDEKNRDFIRIGDDPVGAKPSIDDEALKAHFFAAAEGKTAEEIEALERQQRESLDEALAQYSALWEAWAESEKPRRQTIDLYGALFAIKHQLEAEEATRPTELVWGIGIATWQLTLPESQGKVSKIDFEYPLLTQQMEVGLDESTMALFLRPRATDTRYEGDAFASCVGRAAVEVERAVRQQLKQNQEYPVTPFDPGSYTDLLKLVATNMDSHGAYRPLPEGDGTVPTPGEHLVVTDSWALFTRPRSNNFLLDDLQRLKERLTEGCDIPKGPAALVTLPSDEPAPFENIRFRGLSGYGPDRGSAEVRELFFPLPYNQEQVTIVKQLEQAEGVAVQGPPGTGKTHTIANIICHYLATGRRVLVTSKGEPALAVLQGKIPEEVQPLTVAMLTGDRESLRQFENAINAIQARVSQLNPELTREEIERCTSRIDRAHAELASIDRRIDEIAESQLSEVPVDGHPMRAQQLAELAVSGEAEHGWFDDEISLAPENAPPLSDEEAGRLREARRKLGGDLVYVDANVPSADDLLPPDDVAQLHTVLARMREIERLVDQGALPALKAATPEVLDEARQLLGAIDAVHSILQEIDELGESWAHELRRRCRQSSFEAERQALEALFDEIAALTEARAAFLQRPVEIPPEALGSSKVSEAVQRGAQTGKPFGLIAFGKSEVKEAVAKVKVAGLPPSNADDWLHVKSFMELHVRVISFITRWNQFALALSAPVLEGGVGELRRIELVASTARKAHQLAMQHDVALVRRAEAVFAQAPVTLLHGTSEEIAKVREHLMVHLSRADLAKAATQLSTLKSRLAGTSGPVSEKLRALVDEALGNEALAAERVAAEYAALLGELRRIAALNVELALVSEAANRFAQAGAPKFAARIRSVPVAQTGEDTALPVNWRDAWRWARVKRHLEQIESRDELVKLSARRRDLEQGLAKLYREMVALAAWMETKLNASPRVLEALQGYATAIRRIGRGTGPNATRHRRDARHHMTSAASAIPCWIMSHAKVSESMPADIGAFDLVIVDEASQSDIWALPAILRGKTILVVGDDKQVSPDAGFVSAQRVQELRDRFLAEQPFREAMTPGSSLYDLAARVFAARQVMLREHFRCVPPIIAYSNRTFYKGAIQPLRIPKGSERIDPPLVDVHVENGVRSRDDSNREEASFIAEEIAALLADERFAGRTIGVVSLLGMEQAKYIDTLARKRCNTAELFRRKFECGDARTFQGSERDIMFLSMVVDPGNCKALSGNMFEQRFNVAASRARDRMYLVRSVTASHLSDLDLRRSLLHHFDKPLIADKEEAEELIDRCESGFEREVYSALVERGYRVIPQVRTGAYRIDMVVEGAGDLRLAIECDGDAFHGPDRWPHDLARQRVLERAGWTFWRCFASTWRLHKDEVLGELTERLSAMGIEPLGSIARAPKLVEKRSLIVSVYEETPH</sequence>
<feature type="domain" description="DNA2/NAM7 helicase-like C-terminal" evidence="7">
    <location>
        <begin position="1167"/>
        <end position="1341"/>
    </location>
</feature>
<dbReference type="GO" id="GO:0043139">
    <property type="term" value="F:5'-3' DNA helicase activity"/>
    <property type="evidence" value="ECO:0007669"/>
    <property type="project" value="TreeGrafter"/>
</dbReference>
<reference evidence="9 10" key="1">
    <citation type="journal article" date="2002" name="Proc. Natl. Acad. Sci. U.S.A.">
        <title>The complete genome sequence of Chlorobium tepidum TLS, a photosynthetic, anaerobic, green-sulfur bacterium.</title>
        <authorList>
            <person name="Eisen J.A."/>
            <person name="Nelson K.E."/>
            <person name="Paulsen I.T."/>
            <person name="Heidelberg J.F."/>
            <person name="Wu M."/>
            <person name="Dodson R.J."/>
            <person name="Deboy R."/>
            <person name="Gwinn M.L."/>
            <person name="Nelson W.C."/>
            <person name="Haft D.H."/>
            <person name="Hickey E.K."/>
            <person name="Peterson J.D."/>
            <person name="Durkin A.S."/>
            <person name="Kolonay J.L."/>
            <person name="Yang F."/>
            <person name="Holt I."/>
            <person name="Umayam L.A."/>
            <person name="Mason T."/>
            <person name="Brenner M."/>
            <person name="Shea T.P."/>
            <person name="Parksey D."/>
            <person name="Nierman W.C."/>
            <person name="Feldblyum T.V."/>
            <person name="Hansen C.L."/>
            <person name="Craven M.B."/>
            <person name="Radune D."/>
            <person name="Vamathevan J."/>
            <person name="Khouri H."/>
            <person name="White O."/>
            <person name="Gruber T.M."/>
            <person name="Ketchum K.A."/>
            <person name="Venter J.C."/>
            <person name="Tettelin H."/>
            <person name="Bryant D.A."/>
            <person name="Fraser C.M."/>
        </authorList>
    </citation>
    <scope>NUCLEOTIDE SEQUENCE [LARGE SCALE GENOMIC DNA]</scope>
    <source>
        <strain evidence="10">ATCC 49652 / DSM 12025 / NBRC 103806 / TLS</strain>
    </source>
</reference>